<keyword evidence="3" id="KW-1185">Reference proteome</keyword>
<dbReference type="Proteomes" id="UP000308092">
    <property type="component" value="Unassembled WGS sequence"/>
</dbReference>
<organism evidence="2 3">
    <name type="scientific">Aspergillus tanneri</name>
    <dbReference type="NCBI Taxonomy" id="1220188"/>
    <lineage>
        <taxon>Eukaryota</taxon>
        <taxon>Fungi</taxon>
        <taxon>Dikarya</taxon>
        <taxon>Ascomycota</taxon>
        <taxon>Pezizomycotina</taxon>
        <taxon>Eurotiomycetes</taxon>
        <taxon>Eurotiomycetidae</taxon>
        <taxon>Eurotiales</taxon>
        <taxon>Aspergillaceae</taxon>
        <taxon>Aspergillus</taxon>
        <taxon>Aspergillus subgen. Circumdati</taxon>
    </lineage>
</organism>
<dbReference type="AlphaFoldDB" id="A0A4S3JFS9"/>
<accession>A0A4S3JFS9</accession>
<evidence type="ECO:0000313" key="3">
    <source>
        <dbReference type="Proteomes" id="UP000308092"/>
    </source>
</evidence>
<dbReference type="STRING" id="1220188.A0A4S3JFS9"/>
<comment type="caution">
    <text evidence="2">The sequence shown here is derived from an EMBL/GenBank/DDBJ whole genome shotgun (WGS) entry which is preliminary data.</text>
</comment>
<dbReference type="InterPro" id="IPR036928">
    <property type="entry name" value="AS_sf"/>
</dbReference>
<evidence type="ECO:0000259" key="1">
    <source>
        <dbReference type="Pfam" id="PF01425"/>
    </source>
</evidence>
<protein>
    <recommendedName>
        <fullName evidence="1">Amidase domain-containing protein</fullName>
    </recommendedName>
</protein>
<dbReference type="EMBL" id="SOSA01000227">
    <property type="protein sequence ID" value="THC94072.1"/>
    <property type="molecule type" value="Genomic_DNA"/>
</dbReference>
<sequence>MELSMEMGYNLTVENSVDNNWTEYVDSVNKLHPTLANFVDNPNPPTRKELVQAYDSISELRQRWDRVACQYDAIITPSVTDEAPEGLGSTGSSIFNAMWTILHAPTLNIPCFFGSQGLPVGLTVVGGRYTDMEVLQAGEAIGALFKGET</sequence>
<proteinExistence type="predicted"/>
<dbReference type="VEuPathDB" id="FungiDB:EYZ11_006442"/>
<evidence type="ECO:0000313" key="2">
    <source>
        <dbReference type="EMBL" id="THC94072.1"/>
    </source>
</evidence>
<name>A0A4S3JFS9_9EURO</name>
<gene>
    <name evidence="2" type="ORF">EYZ11_006442</name>
</gene>
<reference evidence="2 3" key="1">
    <citation type="submission" date="2019-03" db="EMBL/GenBank/DDBJ databases">
        <title>The genome sequence of a newly discovered highly antifungal drug resistant Aspergillus species, Aspergillus tanneri NIH 1004.</title>
        <authorList>
            <person name="Mounaud S."/>
            <person name="Singh I."/>
            <person name="Joardar V."/>
            <person name="Pakala S."/>
            <person name="Pakala S."/>
            <person name="Venepally P."/>
            <person name="Hoover J."/>
            <person name="Nierman W."/>
            <person name="Chung J."/>
            <person name="Losada L."/>
        </authorList>
    </citation>
    <scope>NUCLEOTIDE SEQUENCE [LARGE SCALE GENOMIC DNA]</scope>
    <source>
        <strain evidence="2 3">NIH1004</strain>
    </source>
</reference>
<feature type="domain" description="Amidase" evidence="1">
    <location>
        <begin position="49"/>
        <end position="135"/>
    </location>
</feature>
<dbReference type="Gene3D" id="3.90.1300.10">
    <property type="entry name" value="Amidase signature (AS) domain"/>
    <property type="match status" value="1"/>
</dbReference>
<dbReference type="Pfam" id="PF01425">
    <property type="entry name" value="Amidase"/>
    <property type="match status" value="1"/>
</dbReference>
<dbReference type="InterPro" id="IPR023631">
    <property type="entry name" value="Amidase_dom"/>
</dbReference>
<dbReference type="SUPFAM" id="SSF75304">
    <property type="entry name" value="Amidase signature (AS) enzymes"/>
    <property type="match status" value="1"/>
</dbReference>